<protein>
    <submittedName>
        <fullName evidence="1">Uncharacterized protein</fullName>
    </submittedName>
</protein>
<evidence type="ECO:0000313" key="2">
    <source>
        <dbReference type="Proteomes" id="UP000324222"/>
    </source>
</evidence>
<accession>A0A5B7CPD4</accession>
<dbReference type="OrthoDB" id="6111540at2759"/>
<proteinExistence type="predicted"/>
<evidence type="ECO:0000313" key="1">
    <source>
        <dbReference type="EMBL" id="MPC10641.1"/>
    </source>
</evidence>
<dbReference type="EMBL" id="VSRR010000125">
    <property type="protein sequence ID" value="MPC10641.1"/>
    <property type="molecule type" value="Genomic_DNA"/>
</dbReference>
<dbReference type="AlphaFoldDB" id="A0A5B7CPD4"/>
<name>A0A5B7CPD4_PORTR</name>
<gene>
    <name evidence="1" type="ORF">E2C01_003280</name>
</gene>
<keyword evidence="2" id="KW-1185">Reference proteome</keyword>
<organism evidence="1 2">
    <name type="scientific">Portunus trituberculatus</name>
    <name type="common">Swimming crab</name>
    <name type="synonym">Neptunus trituberculatus</name>
    <dbReference type="NCBI Taxonomy" id="210409"/>
    <lineage>
        <taxon>Eukaryota</taxon>
        <taxon>Metazoa</taxon>
        <taxon>Ecdysozoa</taxon>
        <taxon>Arthropoda</taxon>
        <taxon>Crustacea</taxon>
        <taxon>Multicrustacea</taxon>
        <taxon>Malacostraca</taxon>
        <taxon>Eumalacostraca</taxon>
        <taxon>Eucarida</taxon>
        <taxon>Decapoda</taxon>
        <taxon>Pleocyemata</taxon>
        <taxon>Brachyura</taxon>
        <taxon>Eubrachyura</taxon>
        <taxon>Portunoidea</taxon>
        <taxon>Portunidae</taxon>
        <taxon>Portuninae</taxon>
        <taxon>Portunus</taxon>
    </lineage>
</organism>
<reference evidence="1 2" key="1">
    <citation type="submission" date="2019-05" db="EMBL/GenBank/DDBJ databases">
        <title>Another draft genome of Portunus trituberculatus and its Hox gene families provides insights of decapod evolution.</title>
        <authorList>
            <person name="Jeong J.-H."/>
            <person name="Song I."/>
            <person name="Kim S."/>
            <person name="Choi T."/>
            <person name="Kim D."/>
            <person name="Ryu S."/>
            <person name="Kim W."/>
        </authorList>
    </citation>
    <scope>NUCLEOTIDE SEQUENCE [LARGE SCALE GENOMIC DNA]</scope>
    <source>
        <tissue evidence="1">Muscle</tissue>
    </source>
</reference>
<comment type="caution">
    <text evidence="1">The sequence shown here is derived from an EMBL/GenBank/DDBJ whole genome shotgun (WGS) entry which is preliminary data.</text>
</comment>
<sequence>MRKNDFHEDIVDDPQLTFSTKISTEDLNDRLTALCGQPRGATILLKDRYGAQVVVSPAMRTNTLHDAFIVEMQADRLSEYSRSLTLQIFILSVSALRKRAKQGRQGMRTGKKVPDT</sequence>
<dbReference type="Proteomes" id="UP000324222">
    <property type="component" value="Unassembled WGS sequence"/>
</dbReference>